<evidence type="ECO:0000313" key="4">
    <source>
        <dbReference type="Proteomes" id="UP001497382"/>
    </source>
</evidence>
<evidence type="ECO:0000259" key="2">
    <source>
        <dbReference type="Pfam" id="PF01757"/>
    </source>
</evidence>
<keyword evidence="4" id="KW-1185">Reference proteome</keyword>
<evidence type="ECO:0000256" key="1">
    <source>
        <dbReference type="SAM" id="Phobius"/>
    </source>
</evidence>
<feature type="transmembrane region" description="Helical" evidence="1">
    <location>
        <begin position="51"/>
        <end position="74"/>
    </location>
</feature>
<dbReference type="PANTHER" id="PTHR11161">
    <property type="entry name" value="O-ACYLTRANSFERASE"/>
    <property type="match status" value="1"/>
</dbReference>
<reference evidence="3 4" key="1">
    <citation type="submission" date="2024-04" db="EMBL/GenBank/DDBJ databases">
        <authorList>
            <person name="Rising A."/>
            <person name="Reimegard J."/>
            <person name="Sonavane S."/>
            <person name="Akerstrom W."/>
            <person name="Nylinder S."/>
            <person name="Hedman E."/>
            <person name="Kallberg Y."/>
        </authorList>
    </citation>
    <scope>NUCLEOTIDE SEQUENCE [LARGE SCALE GENOMIC DNA]</scope>
</reference>
<dbReference type="InterPro" id="IPR002656">
    <property type="entry name" value="Acyl_transf_3_dom"/>
</dbReference>
<feature type="transmembrane region" description="Helical" evidence="1">
    <location>
        <begin position="182"/>
        <end position="206"/>
    </location>
</feature>
<gene>
    <name evidence="3" type="ORF">LARSCL_LOCUS9795</name>
</gene>
<feature type="transmembrane region" description="Helical" evidence="1">
    <location>
        <begin position="226"/>
        <end position="247"/>
    </location>
</feature>
<dbReference type="Pfam" id="PF01757">
    <property type="entry name" value="Acyl_transf_3"/>
    <property type="match status" value="1"/>
</dbReference>
<feature type="transmembrane region" description="Helical" evidence="1">
    <location>
        <begin position="511"/>
        <end position="535"/>
    </location>
</feature>
<feature type="transmembrane region" description="Helical" evidence="1">
    <location>
        <begin position="144"/>
        <end position="162"/>
    </location>
</feature>
<dbReference type="InterPro" id="IPR052728">
    <property type="entry name" value="O2_lipid_transport_reg"/>
</dbReference>
<keyword evidence="1" id="KW-0812">Transmembrane</keyword>
<evidence type="ECO:0000313" key="3">
    <source>
        <dbReference type="EMBL" id="CAL1278468.1"/>
    </source>
</evidence>
<dbReference type="AlphaFoldDB" id="A0AAV2A3D8"/>
<sequence>MDTCTADSCDDFHWQATCPTLVKYMKSKLFFISNNTSVLKEPTSKNLTPEALYMIFVILCFVALAVIGSSLTAFEYAAANAKKNTYLKYILNTREATKLLDSFNNKGILREWRENLKCFCMVTNGRLLVRNSTAKNRLECIDGIRFFSFCWTVVAHCVAIYLPASKNLEEMAPYLQYRIAQILVKGDFIIDIFLVISGLLNGYGFIQSYERNKGKVSWFHFYVKRIVRITPAYAIVLGFYTTLFSYLGSGPLWPAYTTNPICKDNWSWNLLFISNFLPPSQQCMFWTWYLAADFQFYVLSPLFLISIIRWPRLGHILIGVCMCVSSLVTFILSKQFDLISCLSRIGFHLAEPAFALHVARIWEFFDKIYQKPYTRISAYLVGLLLGKELYERKEKINKVTLYCGWTVAGICMWIYFFALGIDEDSGTRTAVYNAVKFILFSSGTAWLVFACVTKQAGILSRFLSSNIFSSLVHIAYCGYLIHFIVLERYMLMYKEAETFSIVSLVILSTRVFFWTFIYSLVVALLVEIPISRLYLKMSNKSV</sequence>
<dbReference type="Proteomes" id="UP001497382">
    <property type="component" value="Unassembled WGS sequence"/>
</dbReference>
<name>A0AAV2A3D8_9ARAC</name>
<feature type="transmembrane region" description="Helical" evidence="1">
    <location>
        <begin position="345"/>
        <end position="365"/>
    </location>
</feature>
<protein>
    <recommendedName>
        <fullName evidence="2">Acyltransferase 3 domain-containing protein</fullName>
    </recommendedName>
</protein>
<dbReference type="GO" id="GO:0016747">
    <property type="term" value="F:acyltransferase activity, transferring groups other than amino-acyl groups"/>
    <property type="evidence" value="ECO:0007669"/>
    <property type="project" value="InterPro"/>
</dbReference>
<dbReference type="PANTHER" id="PTHR11161:SF0">
    <property type="entry name" value="O-ACYLTRANSFERASE LIKE PROTEIN"/>
    <property type="match status" value="1"/>
</dbReference>
<feature type="transmembrane region" description="Helical" evidence="1">
    <location>
        <begin position="286"/>
        <end position="308"/>
    </location>
</feature>
<keyword evidence="1" id="KW-1133">Transmembrane helix</keyword>
<feature type="transmembrane region" description="Helical" evidence="1">
    <location>
        <begin position="430"/>
        <end position="450"/>
    </location>
</feature>
<feature type="transmembrane region" description="Helical" evidence="1">
    <location>
        <begin position="471"/>
        <end position="491"/>
    </location>
</feature>
<feature type="transmembrane region" description="Helical" evidence="1">
    <location>
        <begin position="399"/>
        <end position="418"/>
    </location>
</feature>
<comment type="caution">
    <text evidence="3">The sequence shown here is derived from an EMBL/GenBank/DDBJ whole genome shotgun (WGS) entry which is preliminary data.</text>
</comment>
<dbReference type="EMBL" id="CAXIEN010000113">
    <property type="protein sequence ID" value="CAL1278468.1"/>
    <property type="molecule type" value="Genomic_DNA"/>
</dbReference>
<organism evidence="3 4">
    <name type="scientific">Larinioides sclopetarius</name>
    <dbReference type="NCBI Taxonomy" id="280406"/>
    <lineage>
        <taxon>Eukaryota</taxon>
        <taxon>Metazoa</taxon>
        <taxon>Ecdysozoa</taxon>
        <taxon>Arthropoda</taxon>
        <taxon>Chelicerata</taxon>
        <taxon>Arachnida</taxon>
        <taxon>Araneae</taxon>
        <taxon>Araneomorphae</taxon>
        <taxon>Entelegynae</taxon>
        <taxon>Araneoidea</taxon>
        <taxon>Araneidae</taxon>
        <taxon>Larinioides</taxon>
    </lineage>
</organism>
<proteinExistence type="predicted"/>
<keyword evidence="1" id="KW-0472">Membrane</keyword>
<accession>A0AAV2A3D8</accession>
<feature type="domain" description="Acyltransferase 3" evidence="2">
    <location>
        <begin position="140"/>
        <end position="525"/>
    </location>
</feature>
<feature type="transmembrane region" description="Helical" evidence="1">
    <location>
        <begin position="315"/>
        <end position="333"/>
    </location>
</feature>